<evidence type="ECO:0000313" key="7">
    <source>
        <dbReference type="Proteomes" id="UP000468735"/>
    </source>
</evidence>
<gene>
    <name evidence="6" type="ORF">F8566_27825</name>
</gene>
<evidence type="ECO:0000256" key="4">
    <source>
        <dbReference type="ARBA" id="ARBA00022840"/>
    </source>
</evidence>
<feature type="domain" description="ABC1 atypical kinase-like" evidence="5">
    <location>
        <begin position="97"/>
        <end position="341"/>
    </location>
</feature>
<comment type="similarity">
    <text evidence="1">Belongs to the protein kinase superfamily. ADCK protein kinase family.</text>
</comment>
<keyword evidence="6" id="KW-0418">Kinase</keyword>
<dbReference type="SUPFAM" id="SSF56112">
    <property type="entry name" value="Protein kinase-like (PK-like)"/>
    <property type="match status" value="1"/>
</dbReference>
<protein>
    <submittedName>
        <fullName evidence="6">AarF/ABC1/UbiB kinase family protein</fullName>
    </submittedName>
</protein>
<dbReference type="InterPro" id="IPR034646">
    <property type="entry name" value="ADCK3_dom"/>
</dbReference>
<dbReference type="AlphaFoldDB" id="A0A6H9YQC6"/>
<dbReference type="InterPro" id="IPR011009">
    <property type="entry name" value="Kinase-like_dom_sf"/>
</dbReference>
<keyword evidence="2" id="KW-0808">Transferase</keyword>
<evidence type="ECO:0000259" key="5">
    <source>
        <dbReference type="Pfam" id="PF03109"/>
    </source>
</evidence>
<proteinExistence type="inferred from homology"/>
<dbReference type="InterPro" id="IPR004147">
    <property type="entry name" value="ABC1_dom"/>
</dbReference>
<reference evidence="6 7" key="1">
    <citation type="submission" date="2019-09" db="EMBL/GenBank/DDBJ databases">
        <title>Actinomadura physcomitrii sp. nov., a novel actinomycete isolated from moss [Physcomitrium sphaericum (Ludw) Fuernr].</title>
        <authorList>
            <person name="Zhuang X."/>
            <person name="Liu C."/>
        </authorList>
    </citation>
    <scope>NUCLEOTIDE SEQUENCE [LARGE SCALE GENOMIC DNA]</scope>
    <source>
        <strain evidence="6 7">HMC1</strain>
    </source>
</reference>
<evidence type="ECO:0000256" key="3">
    <source>
        <dbReference type="ARBA" id="ARBA00022741"/>
    </source>
</evidence>
<dbReference type="OrthoDB" id="9795390at2"/>
<dbReference type="GO" id="GO:0016301">
    <property type="term" value="F:kinase activity"/>
    <property type="evidence" value="ECO:0007669"/>
    <property type="project" value="UniProtKB-KW"/>
</dbReference>
<comment type="caution">
    <text evidence="6">The sequence shown here is derived from an EMBL/GenBank/DDBJ whole genome shotgun (WGS) entry which is preliminary data.</text>
</comment>
<organism evidence="6 7">
    <name type="scientific">Actinomadura rudentiformis</name>
    <dbReference type="NCBI Taxonomy" id="359158"/>
    <lineage>
        <taxon>Bacteria</taxon>
        <taxon>Bacillati</taxon>
        <taxon>Actinomycetota</taxon>
        <taxon>Actinomycetes</taxon>
        <taxon>Streptosporangiales</taxon>
        <taxon>Thermomonosporaceae</taxon>
        <taxon>Actinomadura</taxon>
    </lineage>
</organism>
<accession>A0A6H9YQC6</accession>
<dbReference type="CDD" id="cd13970">
    <property type="entry name" value="ABC1_ADCK3"/>
    <property type="match status" value="1"/>
</dbReference>
<dbReference type="InterPro" id="IPR051409">
    <property type="entry name" value="Atypical_kinase_ADCK"/>
</dbReference>
<evidence type="ECO:0000313" key="6">
    <source>
        <dbReference type="EMBL" id="KAB2345093.1"/>
    </source>
</evidence>
<keyword evidence="7" id="KW-1185">Reference proteome</keyword>
<sequence length="479" mass="52689">MAEEPHAIRRGRVVRAAPLLGTASRTAGEAVVASLRKRVTGKDDGADFHARAAERYAQRLGRSKGVLMKAGQILSFVNFTPAVDGDYQRIYRAALQRLQDDAPPMPYEVARGVIISELGAPPEELFAEFDRRPLAAASIGQVHAARLHDGRRVAMKIQYPGVAEAMRSDLQNTELLATFLQLGRPLTGTMTRLDVKALAREVTERIGGELDYRAEAANQSEFADAYRGHPFIRVPEVVPELCTGRVFTQDLADGMRWQEALQADQELKDRWGEVIYRFTIGSMRRLGLFNADPHPGNYLFNPDGTVTFVDFGCVTRFTPGQVRRIADFVTATVDGDADALAAAVRAIGFIDPASDDPPAPEELTGWFGSSLRSMIEPQPYTYSPEEAAEIVQNAFSPFGPHRSVVRQLTTGPAYLFLMRIDMGMTAVLGDLRATGHWDGICREWDRGGPPATPLGEQDQEFWKEHRANGNLHRAGSVGG</sequence>
<evidence type="ECO:0000256" key="2">
    <source>
        <dbReference type="ARBA" id="ARBA00022679"/>
    </source>
</evidence>
<dbReference type="EMBL" id="WBMT01000014">
    <property type="protein sequence ID" value="KAB2345093.1"/>
    <property type="molecule type" value="Genomic_DNA"/>
</dbReference>
<keyword evidence="3" id="KW-0547">Nucleotide-binding</keyword>
<keyword evidence="4" id="KW-0067">ATP-binding</keyword>
<name>A0A6H9YQC6_9ACTN</name>
<dbReference type="Pfam" id="PF03109">
    <property type="entry name" value="ABC1"/>
    <property type="match status" value="1"/>
</dbReference>
<dbReference type="PANTHER" id="PTHR43851">
    <property type="match status" value="1"/>
</dbReference>
<dbReference type="GO" id="GO:0005524">
    <property type="term" value="F:ATP binding"/>
    <property type="evidence" value="ECO:0007669"/>
    <property type="project" value="UniProtKB-KW"/>
</dbReference>
<dbReference type="Proteomes" id="UP000468735">
    <property type="component" value="Unassembled WGS sequence"/>
</dbReference>
<evidence type="ECO:0000256" key="1">
    <source>
        <dbReference type="ARBA" id="ARBA00009670"/>
    </source>
</evidence>
<dbReference type="PANTHER" id="PTHR43851:SF3">
    <property type="entry name" value="COENZYME Q8"/>
    <property type="match status" value="1"/>
</dbReference>
<dbReference type="RefSeq" id="WP_151564805.1">
    <property type="nucleotide sequence ID" value="NZ_WBMT01000014.1"/>
</dbReference>